<dbReference type="CDD" id="cd07377">
    <property type="entry name" value="WHTH_GntR"/>
    <property type="match status" value="1"/>
</dbReference>
<dbReference type="InterPro" id="IPR036390">
    <property type="entry name" value="WH_DNA-bd_sf"/>
</dbReference>
<dbReference type="Pfam" id="PF07729">
    <property type="entry name" value="FCD"/>
    <property type="match status" value="1"/>
</dbReference>
<name>A0ABS5EGF4_9PROT</name>
<dbReference type="SUPFAM" id="SSF48008">
    <property type="entry name" value="GntR ligand-binding domain-like"/>
    <property type="match status" value="1"/>
</dbReference>
<dbReference type="Proteomes" id="UP000698752">
    <property type="component" value="Unassembled WGS sequence"/>
</dbReference>
<dbReference type="SMART" id="SM00895">
    <property type="entry name" value="FCD"/>
    <property type="match status" value="1"/>
</dbReference>
<evidence type="ECO:0000256" key="3">
    <source>
        <dbReference type="ARBA" id="ARBA00023163"/>
    </source>
</evidence>
<keyword evidence="2" id="KW-0238">DNA-binding</keyword>
<protein>
    <submittedName>
        <fullName evidence="5">GntR family transcriptional regulator</fullName>
    </submittedName>
</protein>
<dbReference type="Pfam" id="PF00392">
    <property type="entry name" value="GntR"/>
    <property type="match status" value="1"/>
</dbReference>
<dbReference type="InterPro" id="IPR008920">
    <property type="entry name" value="TF_FadR/GntR_C"/>
</dbReference>
<evidence type="ECO:0000313" key="5">
    <source>
        <dbReference type="EMBL" id="MBR0650099.1"/>
    </source>
</evidence>
<dbReference type="InterPro" id="IPR000524">
    <property type="entry name" value="Tscrpt_reg_HTH_GntR"/>
</dbReference>
<proteinExistence type="predicted"/>
<keyword evidence="6" id="KW-1185">Reference proteome</keyword>
<organism evidence="5 6">
    <name type="scientific">Neoroseomonas terrae</name>
    <dbReference type="NCBI Taxonomy" id="424799"/>
    <lineage>
        <taxon>Bacteria</taxon>
        <taxon>Pseudomonadati</taxon>
        <taxon>Pseudomonadota</taxon>
        <taxon>Alphaproteobacteria</taxon>
        <taxon>Acetobacterales</taxon>
        <taxon>Acetobacteraceae</taxon>
        <taxon>Neoroseomonas</taxon>
    </lineage>
</organism>
<dbReference type="InterPro" id="IPR011711">
    <property type="entry name" value="GntR_C"/>
</dbReference>
<sequence length="199" mass="22439">MLRDRILRGELGAGSRLDIDEIATAHGVSRTPVRDALKQLEGEGLVSVLPYRGVEVTRLTAADVEELFGIRIALERLCVARCVSNITEHEILGLRRILQRIDRLRRRDAAWMALNASFHDGIHAASRWPRLIEQIRELRTNVDRYVRAHARELGIERQREQHWALLQAIEARDAASAEAIIIAHLQATVDAMASHEPGT</sequence>
<comment type="caution">
    <text evidence="5">The sequence shown here is derived from an EMBL/GenBank/DDBJ whole genome shotgun (WGS) entry which is preliminary data.</text>
</comment>
<gene>
    <name evidence="5" type="ORF">GXW78_10530</name>
</gene>
<keyword evidence="3" id="KW-0804">Transcription</keyword>
<dbReference type="PANTHER" id="PTHR43537">
    <property type="entry name" value="TRANSCRIPTIONAL REGULATOR, GNTR FAMILY"/>
    <property type="match status" value="1"/>
</dbReference>
<keyword evidence="1" id="KW-0805">Transcription regulation</keyword>
<evidence type="ECO:0000256" key="1">
    <source>
        <dbReference type="ARBA" id="ARBA00023015"/>
    </source>
</evidence>
<dbReference type="PANTHER" id="PTHR43537:SF24">
    <property type="entry name" value="GLUCONATE OPERON TRANSCRIPTIONAL REPRESSOR"/>
    <property type="match status" value="1"/>
</dbReference>
<dbReference type="EMBL" id="JAAEDI010000010">
    <property type="protein sequence ID" value="MBR0650099.1"/>
    <property type="molecule type" value="Genomic_DNA"/>
</dbReference>
<feature type="domain" description="HTH gntR-type" evidence="4">
    <location>
        <begin position="1"/>
        <end position="59"/>
    </location>
</feature>
<dbReference type="Gene3D" id="1.20.120.530">
    <property type="entry name" value="GntR ligand-binding domain-like"/>
    <property type="match status" value="1"/>
</dbReference>
<accession>A0ABS5EGF4</accession>
<dbReference type="SUPFAM" id="SSF46785">
    <property type="entry name" value="Winged helix' DNA-binding domain"/>
    <property type="match status" value="1"/>
</dbReference>
<evidence type="ECO:0000256" key="2">
    <source>
        <dbReference type="ARBA" id="ARBA00023125"/>
    </source>
</evidence>
<evidence type="ECO:0000259" key="4">
    <source>
        <dbReference type="PROSITE" id="PS50949"/>
    </source>
</evidence>
<dbReference type="Gene3D" id="1.10.10.10">
    <property type="entry name" value="Winged helix-like DNA-binding domain superfamily/Winged helix DNA-binding domain"/>
    <property type="match status" value="1"/>
</dbReference>
<dbReference type="SMART" id="SM00345">
    <property type="entry name" value="HTH_GNTR"/>
    <property type="match status" value="1"/>
</dbReference>
<dbReference type="PROSITE" id="PS50949">
    <property type="entry name" value="HTH_GNTR"/>
    <property type="match status" value="1"/>
</dbReference>
<reference evidence="6" key="1">
    <citation type="journal article" date="2021" name="Syst. Appl. Microbiol.">
        <title>Roseomonas hellenica sp. nov., isolated from roots of wild-growing Alkanna tinctoria.</title>
        <authorList>
            <person name="Rat A."/>
            <person name="Naranjo H.D."/>
            <person name="Lebbe L."/>
            <person name="Cnockaert M."/>
            <person name="Krigas N."/>
            <person name="Grigoriadou K."/>
            <person name="Maloupa E."/>
            <person name="Willems A."/>
        </authorList>
    </citation>
    <scope>NUCLEOTIDE SEQUENCE [LARGE SCALE GENOMIC DNA]</scope>
    <source>
        <strain evidence="6">LMG 31159</strain>
    </source>
</reference>
<dbReference type="InterPro" id="IPR036388">
    <property type="entry name" value="WH-like_DNA-bd_sf"/>
</dbReference>
<evidence type="ECO:0000313" key="6">
    <source>
        <dbReference type="Proteomes" id="UP000698752"/>
    </source>
</evidence>